<keyword evidence="3" id="KW-1185">Reference proteome</keyword>
<sequence>MSNDLYALDKCGWHTIECELASLHGLLLAYGCEDQVGYKEVHRNIAVQVKKVVIDLTAPEAEHGVRCSWGPPGHGGIQFRVLDAPSFLGTSKKGKAPTTECEGAKDKRKIP</sequence>
<gene>
    <name evidence="2" type="ORF">CJ030_MR6G026885</name>
</gene>
<dbReference type="EMBL" id="RXIC02000024">
    <property type="protein sequence ID" value="KAB1209840.1"/>
    <property type="molecule type" value="Genomic_DNA"/>
</dbReference>
<protein>
    <submittedName>
        <fullName evidence="2">Uncharacterized protein</fullName>
    </submittedName>
</protein>
<dbReference type="Proteomes" id="UP000516437">
    <property type="component" value="Chromosome 6"/>
</dbReference>
<name>A0A6A1VFG5_9ROSI</name>
<dbReference type="AlphaFoldDB" id="A0A6A1VFG5"/>
<comment type="caution">
    <text evidence="2">The sequence shown here is derived from an EMBL/GenBank/DDBJ whole genome shotgun (WGS) entry which is preliminary data.</text>
</comment>
<proteinExistence type="predicted"/>
<evidence type="ECO:0000313" key="2">
    <source>
        <dbReference type="EMBL" id="KAB1209840.1"/>
    </source>
</evidence>
<feature type="region of interest" description="Disordered" evidence="1">
    <location>
        <begin position="88"/>
        <end position="111"/>
    </location>
</feature>
<reference evidence="2 3" key="1">
    <citation type="journal article" date="2019" name="Plant Biotechnol. J.">
        <title>The red bayberry genome and genetic basis of sex determination.</title>
        <authorList>
            <person name="Jia H.M."/>
            <person name="Jia H.J."/>
            <person name="Cai Q.L."/>
            <person name="Wang Y."/>
            <person name="Zhao H.B."/>
            <person name="Yang W.F."/>
            <person name="Wang G.Y."/>
            <person name="Li Y.H."/>
            <person name="Zhan D.L."/>
            <person name="Shen Y.T."/>
            <person name="Niu Q.F."/>
            <person name="Chang L."/>
            <person name="Qiu J."/>
            <person name="Zhao L."/>
            <person name="Xie H.B."/>
            <person name="Fu W.Y."/>
            <person name="Jin J."/>
            <person name="Li X.W."/>
            <person name="Jiao Y."/>
            <person name="Zhou C.C."/>
            <person name="Tu T."/>
            <person name="Chai C.Y."/>
            <person name="Gao J.L."/>
            <person name="Fan L.J."/>
            <person name="van de Weg E."/>
            <person name="Wang J.Y."/>
            <person name="Gao Z.S."/>
        </authorList>
    </citation>
    <scope>NUCLEOTIDE SEQUENCE [LARGE SCALE GENOMIC DNA]</scope>
    <source>
        <tissue evidence="2">Leaves</tissue>
    </source>
</reference>
<evidence type="ECO:0000256" key="1">
    <source>
        <dbReference type="SAM" id="MobiDB-lite"/>
    </source>
</evidence>
<organism evidence="2 3">
    <name type="scientific">Morella rubra</name>
    <name type="common">Chinese bayberry</name>
    <dbReference type="NCBI Taxonomy" id="262757"/>
    <lineage>
        <taxon>Eukaryota</taxon>
        <taxon>Viridiplantae</taxon>
        <taxon>Streptophyta</taxon>
        <taxon>Embryophyta</taxon>
        <taxon>Tracheophyta</taxon>
        <taxon>Spermatophyta</taxon>
        <taxon>Magnoliopsida</taxon>
        <taxon>eudicotyledons</taxon>
        <taxon>Gunneridae</taxon>
        <taxon>Pentapetalae</taxon>
        <taxon>rosids</taxon>
        <taxon>fabids</taxon>
        <taxon>Fagales</taxon>
        <taxon>Myricaceae</taxon>
        <taxon>Morella</taxon>
    </lineage>
</organism>
<evidence type="ECO:0000313" key="3">
    <source>
        <dbReference type="Proteomes" id="UP000516437"/>
    </source>
</evidence>
<accession>A0A6A1VFG5</accession>